<dbReference type="OMA" id="ECTQLVP"/>
<dbReference type="InterPro" id="IPR055455">
    <property type="entry name" value="HEAT_PSME4"/>
</dbReference>
<comment type="caution">
    <text evidence="14">The sequence shown here is derived from an EMBL/GenBank/DDBJ whole genome shotgun (WGS) entry which is preliminary data.</text>
</comment>
<dbReference type="RefSeq" id="XP_003011465.1">
    <property type="nucleotide sequence ID" value="XM_003011419.1"/>
</dbReference>
<dbReference type="eggNOG" id="KOG1851">
    <property type="taxonomic scope" value="Eukaryota"/>
</dbReference>
<dbReference type="SUPFAM" id="SSF48371">
    <property type="entry name" value="ARM repeat"/>
    <property type="match status" value="2"/>
</dbReference>
<evidence type="ECO:0008006" key="16">
    <source>
        <dbReference type="Google" id="ProtNLM"/>
    </source>
</evidence>
<dbReference type="HOGENOM" id="CLU_000772_3_0_1"/>
<dbReference type="GO" id="GO:0006281">
    <property type="term" value="P:DNA repair"/>
    <property type="evidence" value="ECO:0007669"/>
    <property type="project" value="UniProtKB-KW"/>
</dbReference>
<keyword evidence="8" id="KW-0539">Nucleus</keyword>
<feature type="region of interest" description="Disordered" evidence="9">
    <location>
        <begin position="24"/>
        <end position="52"/>
    </location>
</feature>
<organism evidence="14 15">
    <name type="scientific">Arthroderma benhamiae (strain ATCC MYA-4681 / CBS 112371)</name>
    <name type="common">Trichophyton mentagrophytes</name>
    <dbReference type="NCBI Taxonomy" id="663331"/>
    <lineage>
        <taxon>Eukaryota</taxon>
        <taxon>Fungi</taxon>
        <taxon>Dikarya</taxon>
        <taxon>Ascomycota</taxon>
        <taxon>Pezizomycotina</taxon>
        <taxon>Eurotiomycetes</taxon>
        <taxon>Eurotiomycetidae</taxon>
        <taxon>Onygenales</taxon>
        <taxon>Arthrodermataceae</taxon>
        <taxon>Trichophyton</taxon>
    </lineage>
</organism>
<evidence type="ECO:0000256" key="9">
    <source>
        <dbReference type="SAM" id="MobiDB-lite"/>
    </source>
</evidence>
<dbReference type="Pfam" id="PF23096">
    <property type="entry name" value="HEAT_PSME4"/>
    <property type="match status" value="1"/>
</dbReference>
<feature type="compositionally biased region" description="Acidic residues" evidence="9">
    <location>
        <begin position="942"/>
        <end position="951"/>
    </location>
</feature>
<feature type="domain" description="Proteasome activator complex subunit 4 C-terminal" evidence="10">
    <location>
        <begin position="1882"/>
        <end position="1950"/>
    </location>
</feature>
<dbReference type="InterPro" id="IPR016024">
    <property type="entry name" value="ARM-type_fold"/>
</dbReference>
<keyword evidence="15" id="KW-1185">Reference proteome</keyword>
<evidence type="ECO:0000259" key="10">
    <source>
        <dbReference type="Pfam" id="PF11919"/>
    </source>
</evidence>
<comment type="subcellular location">
    <subcellularLocation>
        <location evidence="2">Cytoplasm</location>
    </subcellularLocation>
    <subcellularLocation>
        <location evidence="1">Nucleus</location>
    </subcellularLocation>
</comment>
<name>D4B1I6_ARTBC</name>
<keyword evidence="5" id="KW-0677">Repeat</keyword>
<evidence type="ECO:0000259" key="13">
    <source>
        <dbReference type="Pfam" id="PF23096"/>
    </source>
</evidence>
<feature type="domain" description="Proteasome activator Blm10 middle HEAT repeats region" evidence="11">
    <location>
        <begin position="381"/>
        <end position="908"/>
    </location>
</feature>
<keyword evidence="7" id="KW-0234">DNA repair</keyword>
<dbReference type="Proteomes" id="UP000008866">
    <property type="component" value="Unassembled WGS sequence"/>
</dbReference>
<evidence type="ECO:0000313" key="15">
    <source>
        <dbReference type="Proteomes" id="UP000008866"/>
    </source>
</evidence>
<dbReference type="InterPro" id="IPR032372">
    <property type="entry name" value="Blm10_N"/>
</dbReference>
<sequence>MNTDRFPDVLTASLAVVGNEFSRATSPGGESAQLNGAVPEDDRSKKARSRPRTYPYFEHSPYELEDDTLRQNNFEEILKHLYVAIESGDFNSGAVHWTRELRGWLSLKFDPTREQRTKLVKLYYELALAPGIEPAVAERFSSMFMVLTKRKHYLRPTKDLILDWKPLYRELKVFVLPSEAGLVHSMSNKRNIKTLIKLCSFAQFYFDPLELPNMLQEFLPYFTTSFTEGAFIVVGLMNLFVSTAPAPPERLDLLPQHYLPTYFHLWSLVNRSRTFDMSFLDILSRLARDSLPAKHIPFSEFGIFTEEQTSLIFTAILRLLEIPVGQATSSYSEVVDVSAGLAIMLDRDSRNHPVTHDIARWTVMSLSPACAESKDSLLSRLEGLIQAVETFFHPSNSGSWTRTLSELVNYLADFFVMRWNRERNGEMEVPPERRLNDAVKRRFVLCLRDVIFMGIYAKSGTAMNFSLSTLQSLAYLEPNLILPGALQRIYPSMQGLVEVHRTASSLRSLQVLSRIMVRTKGFRCHITTLLGLALPGIDANDLGKSLHSLAFIQSVCYNIPFEDLTKGRDDVNGNMLAVEWVTGELERMEEQGASVEMNYDTELSDEDEEKILRSSTTEFSEFLISFLGRVFTLLENLPDAARVRSGSPEENVLNTLPATFLPLLSTLSPELYDIALNKIVNFVSDRVIHQARDAMAFICNSLCKVNPEKALKRFIPLLIRNIRTEIDENGAASTRTTGTDVLPRDRGLVWNISMLSMCVVHVGEAILKYKQDLLDIALYMQRKCKGIPTIHISNFIHHLLLNLTMTTIVDYSMYEPHLYPKGIQVEQWGQKQDLSNLSVNWHVPQREEIEFAVELFTSQVEAALSSLTSLISDTPSIKRDGSGKDWSDEVTRNIVLLRLIIAGVSALFDNRAASKCRESEVPAQGGAYVSRDDNMATKGEEAADDTDSSLDISEESAIRPSYQYPAGYLLTEDDPLYTAIHEIRERIGHVLHNVHRFLVDKQEDDVACFSSLYTAYRCWFIDVGIERSAHLLDRVSKLYGADIHPYKMSGIRKDYPRPLLVRRAYVYHLQRLRHNAAPRPRSKLDTVLLLDLAESSVSIYTDIRRNAQSASESALRSIWGSRVLLIRPLIKAYQMALKANEIPRIQGAIYSLMYSSLAKPVGRHWKYTPALIRAFLDTTAVDKPSIQKLCSGSLFQIVEYGHTTNRMAILDQDIIRAIVPTDEIMASQIEAKRKSLEKKWHSVEKRKLEMAEELVELAKASHWKKTIRTSAIAFTLGLRFDHIASENLIELIIKGSVDSHPGLRWMYAQSLTALFTIIEIRAICHHNYRDYILGNYCLPSKIQVPTNPEDPNWTASYLASFANPEAEYYIDHDHPGFLVWNKTMPAYKANVETDIVFDSLEWDIRKFMGKLFTREWISTYFTYLKQEPRDASTDKFRMSTSSLLVYIFQLLLRDELTAVTFQEIKKEIEIVYEDGSDKHQHRATAEILAGLVCSATDIKVQKRTEIWEYAFGFFQKIFSDALTPENSDYWSSCLRMIMQCRDPRRSWPLVDWLSSFRLDMTSNAAFKESSKINLLQRCIVDSGWHFQLEKPILRDFLAHLDHPYKGVREAMGNTLACIYRTRYHESYASVDQLIEHQKKTSSTGSRAYKPTDEFVATMTEVFDRIEQWRHQRKPGQQTPSSYTSGCKTVLLWLDSTLYSYECTQLVQFFPDLFTEQLLHMMDVKEDPELQSLAYHVFRHLPNIPHPSGEDTDFINSLIRIGRTSPSWHQRLRVMINMQIIYFRRLFLLSKTDRENLFECVASMLSDTQHEVRAGASATLSGMVRCSPVALRQDMVMKLLDRFTTSLIQHPLPKKRRIISSGFSSATSTGANTPTPEHTKLIITRHAAVLGVGALIQAFPYTSPPPSWMPDALTTLSTKAGGDPGVVGQSVKTIISDFKKTRQDTWHIDVKVGKKGLNLVLIALRMDLDVYESWDGDVGQ</sequence>
<dbReference type="Pfam" id="PF16547">
    <property type="entry name" value="BLM10_N"/>
    <property type="match status" value="1"/>
</dbReference>
<dbReference type="Pfam" id="PF16507">
    <property type="entry name" value="HEAT_PSME4_mid"/>
    <property type="match status" value="1"/>
</dbReference>
<dbReference type="GO" id="GO:0005829">
    <property type="term" value="C:cytosol"/>
    <property type="evidence" value="ECO:0007669"/>
    <property type="project" value="TreeGrafter"/>
</dbReference>
<reference evidence="15" key="1">
    <citation type="journal article" date="2011" name="Genome Biol.">
        <title>Comparative and functional genomics provide insights into the pathogenicity of dermatophytic fungi.</title>
        <authorList>
            <person name="Burmester A."/>
            <person name="Shelest E."/>
            <person name="Gloeckner G."/>
            <person name="Heddergott C."/>
            <person name="Schindler S."/>
            <person name="Staib P."/>
            <person name="Heidel A."/>
            <person name="Felder M."/>
            <person name="Petzold A."/>
            <person name="Szafranski K."/>
            <person name="Feuermann M."/>
            <person name="Pedruzzi I."/>
            <person name="Priebe S."/>
            <person name="Groth M."/>
            <person name="Winkler R."/>
            <person name="Li W."/>
            <person name="Kniemeyer O."/>
            <person name="Schroeckh V."/>
            <person name="Hertweck C."/>
            <person name="Hube B."/>
            <person name="White T.C."/>
            <person name="Platzer M."/>
            <person name="Guthke R."/>
            <person name="Heitman J."/>
            <person name="Woestemeyer J."/>
            <person name="Zipfel P.F."/>
            <person name="Monod M."/>
            <person name="Brakhage A.A."/>
        </authorList>
    </citation>
    <scope>NUCLEOTIDE SEQUENCE [LARGE SCALE GENOMIC DNA]</scope>
    <source>
        <strain evidence="15">ATCC MYA-4681 / CBS 112371</strain>
    </source>
</reference>
<dbReference type="KEGG" id="abe:ARB_02315"/>
<dbReference type="GO" id="GO:0005634">
    <property type="term" value="C:nucleus"/>
    <property type="evidence" value="ECO:0007669"/>
    <property type="project" value="UniProtKB-SubCell"/>
</dbReference>
<evidence type="ECO:0000256" key="7">
    <source>
        <dbReference type="ARBA" id="ARBA00023204"/>
    </source>
</evidence>
<dbReference type="InterPro" id="IPR032430">
    <property type="entry name" value="Blm10_mid"/>
</dbReference>
<feature type="region of interest" description="Disordered" evidence="9">
    <location>
        <begin position="927"/>
        <end position="951"/>
    </location>
</feature>
<evidence type="ECO:0000256" key="3">
    <source>
        <dbReference type="ARBA" id="ARBA00005739"/>
    </source>
</evidence>
<dbReference type="GO" id="GO:0070628">
    <property type="term" value="F:proteasome binding"/>
    <property type="evidence" value="ECO:0007669"/>
    <property type="project" value="InterPro"/>
</dbReference>
<feature type="domain" description="Proteasome activator complex subunit 4-like HEAT repeat-like" evidence="13">
    <location>
        <begin position="1368"/>
        <end position="1576"/>
    </location>
</feature>
<accession>D4B1I6</accession>
<feature type="compositionally biased region" description="Basic and acidic residues" evidence="9">
    <location>
        <begin position="930"/>
        <end position="941"/>
    </location>
</feature>
<keyword evidence="4" id="KW-0963">Cytoplasm</keyword>
<evidence type="ECO:0000256" key="1">
    <source>
        <dbReference type="ARBA" id="ARBA00004123"/>
    </source>
</evidence>
<dbReference type="EMBL" id="ABSU01000026">
    <property type="protein sequence ID" value="EFE30825.1"/>
    <property type="molecule type" value="Genomic_DNA"/>
</dbReference>
<evidence type="ECO:0000256" key="6">
    <source>
        <dbReference type="ARBA" id="ARBA00022763"/>
    </source>
</evidence>
<dbReference type="GO" id="GO:0010499">
    <property type="term" value="P:proteasomal ubiquitin-independent protein catabolic process"/>
    <property type="evidence" value="ECO:0007669"/>
    <property type="project" value="TreeGrafter"/>
</dbReference>
<evidence type="ECO:0000259" key="12">
    <source>
        <dbReference type="Pfam" id="PF16547"/>
    </source>
</evidence>
<dbReference type="InterPro" id="IPR035309">
    <property type="entry name" value="PSME4"/>
</dbReference>
<dbReference type="PANTHER" id="PTHR32170:SF3">
    <property type="entry name" value="PROTEASOME ACTIVATOR COMPLEX SUBUNIT 4"/>
    <property type="match status" value="1"/>
</dbReference>
<dbReference type="STRING" id="663331.D4B1I6"/>
<evidence type="ECO:0000259" key="11">
    <source>
        <dbReference type="Pfam" id="PF16507"/>
    </source>
</evidence>
<proteinExistence type="inferred from homology"/>
<dbReference type="PANTHER" id="PTHR32170">
    <property type="entry name" value="PROTEASOME ACTIVATOR COMPLEX SUBUNIT 4"/>
    <property type="match status" value="1"/>
</dbReference>
<protein>
    <recommendedName>
        <fullName evidence="16">Proteasome activator subunit 4</fullName>
    </recommendedName>
</protein>
<feature type="domain" description="Proteasome activator Blm10 N-terminal" evidence="12">
    <location>
        <begin position="20"/>
        <end position="92"/>
    </location>
</feature>
<gene>
    <name evidence="14" type="ORF">ARB_02315</name>
</gene>
<evidence type="ECO:0000256" key="4">
    <source>
        <dbReference type="ARBA" id="ARBA00022490"/>
    </source>
</evidence>
<evidence type="ECO:0000313" key="14">
    <source>
        <dbReference type="EMBL" id="EFE30825.1"/>
    </source>
</evidence>
<dbReference type="GeneID" id="9526417"/>
<dbReference type="Pfam" id="PF11919">
    <property type="entry name" value="PSME4_C"/>
    <property type="match status" value="1"/>
</dbReference>
<evidence type="ECO:0000256" key="2">
    <source>
        <dbReference type="ARBA" id="ARBA00004496"/>
    </source>
</evidence>
<evidence type="ECO:0000256" key="8">
    <source>
        <dbReference type="ARBA" id="ARBA00023242"/>
    </source>
</evidence>
<dbReference type="GO" id="GO:0016504">
    <property type="term" value="F:peptidase activator activity"/>
    <property type="evidence" value="ECO:0007669"/>
    <property type="project" value="InterPro"/>
</dbReference>
<dbReference type="InterPro" id="IPR021843">
    <property type="entry name" value="PSME4_C"/>
</dbReference>
<comment type="similarity">
    <text evidence="3">Belongs to the BLM10 family.</text>
</comment>
<keyword evidence="6" id="KW-0227">DNA damage</keyword>
<evidence type="ECO:0000256" key="5">
    <source>
        <dbReference type="ARBA" id="ARBA00022737"/>
    </source>
</evidence>